<dbReference type="GO" id="GO:0003677">
    <property type="term" value="F:DNA binding"/>
    <property type="evidence" value="ECO:0007669"/>
    <property type="project" value="UniProtKB-KW"/>
</dbReference>
<dbReference type="InterPro" id="IPR004839">
    <property type="entry name" value="Aminotransferase_I/II_large"/>
</dbReference>
<dbReference type="STRING" id="525897.Dbac_3052"/>
<dbReference type="Pfam" id="PF00155">
    <property type="entry name" value="Aminotran_1_2"/>
    <property type="match status" value="1"/>
</dbReference>
<gene>
    <name evidence="8" type="ordered locus">Dbac_3052</name>
</gene>
<dbReference type="GO" id="GO:0003700">
    <property type="term" value="F:DNA-binding transcription factor activity"/>
    <property type="evidence" value="ECO:0007669"/>
    <property type="project" value="InterPro"/>
</dbReference>
<dbReference type="CDD" id="cd07377">
    <property type="entry name" value="WHTH_GntR"/>
    <property type="match status" value="1"/>
</dbReference>
<dbReference type="eggNOG" id="COG1167">
    <property type="taxonomic scope" value="Bacteria"/>
</dbReference>
<dbReference type="OrthoDB" id="9804020at2"/>
<accession>C7LW91</accession>
<dbReference type="EMBL" id="CP001629">
    <property type="protein sequence ID" value="ACU91127.1"/>
    <property type="molecule type" value="Genomic_DNA"/>
</dbReference>
<dbReference type="InterPro" id="IPR015421">
    <property type="entry name" value="PyrdxlP-dep_Trfase_major"/>
</dbReference>
<dbReference type="GO" id="GO:0008483">
    <property type="term" value="F:transaminase activity"/>
    <property type="evidence" value="ECO:0007669"/>
    <property type="project" value="UniProtKB-KW"/>
</dbReference>
<dbReference type="InterPro" id="IPR015422">
    <property type="entry name" value="PyrdxlP-dep_Trfase_small"/>
</dbReference>
<dbReference type="Gene3D" id="3.90.1150.10">
    <property type="entry name" value="Aspartate Aminotransferase, domain 1"/>
    <property type="match status" value="1"/>
</dbReference>
<evidence type="ECO:0000256" key="3">
    <source>
        <dbReference type="ARBA" id="ARBA00023015"/>
    </source>
</evidence>
<dbReference type="Gene3D" id="1.10.10.10">
    <property type="entry name" value="Winged helix-like DNA-binding domain superfamily/Winged helix DNA-binding domain"/>
    <property type="match status" value="1"/>
</dbReference>
<dbReference type="InterPro" id="IPR015424">
    <property type="entry name" value="PyrdxlP-dep_Trfase"/>
</dbReference>
<dbReference type="SMART" id="SM00345">
    <property type="entry name" value="HTH_GNTR"/>
    <property type="match status" value="1"/>
</dbReference>
<evidence type="ECO:0000256" key="1">
    <source>
        <dbReference type="ARBA" id="ARBA00005384"/>
    </source>
</evidence>
<dbReference type="PANTHER" id="PTHR46577:SF2">
    <property type="entry name" value="TRANSCRIPTIONAL REGULATORY PROTEIN"/>
    <property type="match status" value="1"/>
</dbReference>
<dbReference type="HOGENOM" id="CLU_017584_0_0_7"/>
<keyword evidence="2" id="KW-0663">Pyridoxal phosphate</keyword>
<dbReference type="InterPro" id="IPR036390">
    <property type="entry name" value="WH_DNA-bd_sf"/>
</dbReference>
<evidence type="ECO:0000259" key="7">
    <source>
        <dbReference type="PROSITE" id="PS50949"/>
    </source>
</evidence>
<evidence type="ECO:0000256" key="4">
    <source>
        <dbReference type="ARBA" id="ARBA00023125"/>
    </source>
</evidence>
<evidence type="ECO:0000313" key="9">
    <source>
        <dbReference type="Proteomes" id="UP000002216"/>
    </source>
</evidence>
<dbReference type="SUPFAM" id="SSF46785">
    <property type="entry name" value="Winged helix' DNA-binding domain"/>
    <property type="match status" value="1"/>
</dbReference>
<sequence length="477" mass="52896">MDDYRYRQIEQQLMLQISSGTLGPGARLPSLRHVSLRSRVAVSTVLQAYAELERKGIIESRPRSGFFVRRDTRQLPPPPRNPRPLLRPHTVNRSQLISAVLETVGDRELVPLGINCPSADLLPYRELAKVAARLSREDPKRQVGYLPVEGSLELRRQLSLRASQAGLDVRPEEIIITCGALEALHVAVRSLVRPGDNVLIQAPSYFCFQQLLENQGVRSIEIPSHPRHGVDPADLERALGRFDISACILTPNFNNPDGSLTSDGAKREIVELLARREIPLIEDDVAGDLHFGPARPSVFKMYDDQGLVILCSSFSKTLCPGYRIGWIMPGRFYREAYEVKATTNVCSATLTQEAVGVYLREGRYDRHLRGLRRALQEQTQSMQLHVSRTFPDGTRVGRPEGGGVLWVELPSGVDSVELMYRAREAGISIAPGTIFSTQDRFSGHVRLNSGNPWTEELAGGVERLGSLVAEMVGGAGR</sequence>
<dbReference type="RefSeq" id="WP_015775216.1">
    <property type="nucleotide sequence ID" value="NC_013173.1"/>
</dbReference>
<keyword evidence="5" id="KW-0804">Transcription</keyword>
<dbReference type="CDD" id="cd00609">
    <property type="entry name" value="AAT_like"/>
    <property type="match status" value="1"/>
</dbReference>
<dbReference type="KEGG" id="dba:Dbac_3052"/>
<organism evidence="8 9">
    <name type="scientific">Desulfomicrobium baculatum (strain DSM 4028 / VKM B-1378 / X)</name>
    <name type="common">Desulfovibrio baculatus</name>
    <dbReference type="NCBI Taxonomy" id="525897"/>
    <lineage>
        <taxon>Bacteria</taxon>
        <taxon>Pseudomonadati</taxon>
        <taxon>Thermodesulfobacteriota</taxon>
        <taxon>Desulfovibrionia</taxon>
        <taxon>Desulfovibrionales</taxon>
        <taxon>Desulfomicrobiaceae</taxon>
        <taxon>Desulfomicrobium</taxon>
    </lineage>
</organism>
<dbReference type="PANTHER" id="PTHR46577">
    <property type="entry name" value="HTH-TYPE TRANSCRIPTIONAL REGULATORY PROTEIN GABR"/>
    <property type="match status" value="1"/>
</dbReference>
<name>C7LW91_DESBD</name>
<dbReference type="Proteomes" id="UP000002216">
    <property type="component" value="Chromosome"/>
</dbReference>
<keyword evidence="8" id="KW-0808">Transferase</keyword>
<evidence type="ECO:0000313" key="8">
    <source>
        <dbReference type="EMBL" id="ACU91127.1"/>
    </source>
</evidence>
<dbReference type="Pfam" id="PF00392">
    <property type="entry name" value="GntR"/>
    <property type="match status" value="1"/>
</dbReference>
<keyword evidence="4" id="KW-0238">DNA-binding</keyword>
<evidence type="ECO:0000256" key="2">
    <source>
        <dbReference type="ARBA" id="ARBA00022898"/>
    </source>
</evidence>
<evidence type="ECO:0000256" key="6">
    <source>
        <dbReference type="SAM" id="MobiDB-lite"/>
    </source>
</evidence>
<dbReference type="Gene3D" id="3.40.640.10">
    <property type="entry name" value="Type I PLP-dependent aspartate aminotransferase-like (Major domain)"/>
    <property type="match status" value="1"/>
</dbReference>
<dbReference type="InterPro" id="IPR036388">
    <property type="entry name" value="WH-like_DNA-bd_sf"/>
</dbReference>
<feature type="region of interest" description="Disordered" evidence="6">
    <location>
        <begin position="68"/>
        <end position="87"/>
    </location>
</feature>
<keyword evidence="3" id="KW-0805">Transcription regulation</keyword>
<comment type="similarity">
    <text evidence="1">In the C-terminal section; belongs to the class-I pyridoxal-phosphate-dependent aminotransferase family.</text>
</comment>
<dbReference type="SUPFAM" id="SSF53383">
    <property type="entry name" value="PLP-dependent transferases"/>
    <property type="match status" value="1"/>
</dbReference>
<protein>
    <submittedName>
        <fullName evidence="8">Transcriptional regulator, GntR family with aminotransferase domain protein</fullName>
    </submittedName>
</protein>
<dbReference type="GO" id="GO:0030170">
    <property type="term" value="F:pyridoxal phosphate binding"/>
    <property type="evidence" value="ECO:0007669"/>
    <property type="project" value="InterPro"/>
</dbReference>
<dbReference type="InterPro" id="IPR051446">
    <property type="entry name" value="HTH_trans_reg/aminotransferase"/>
</dbReference>
<dbReference type="InterPro" id="IPR000524">
    <property type="entry name" value="Tscrpt_reg_HTH_GntR"/>
</dbReference>
<feature type="domain" description="HTH gntR-type" evidence="7">
    <location>
        <begin position="3"/>
        <end position="71"/>
    </location>
</feature>
<dbReference type="AlphaFoldDB" id="C7LW91"/>
<dbReference type="PROSITE" id="PS50949">
    <property type="entry name" value="HTH_GNTR"/>
    <property type="match status" value="1"/>
</dbReference>
<reference evidence="8 9" key="1">
    <citation type="journal article" date="2009" name="Stand. Genomic Sci.">
        <title>Complete genome sequence of Desulfomicrobium baculatum type strain (X).</title>
        <authorList>
            <person name="Copeland A."/>
            <person name="Spring S."/>
            <person name="Goker M."/>
            <person name="Schneider S."/>
            <person name="Lapidus A."/>
            <person name="Del Rio T.G."/>
            <person name="Tice H."/>
            <person name="Cheng J.F."/>
            <person name="Chen F."/>
            <person name="Nolan M."/>
            <person name="Bruce D."/>
            <person name="Goodwin L."/>
            <person name="Pitluck S."/>
            <person name="Ivanova N."/>
            <person name="Mavrommatis K."/>
            <person name="Ovchinnikova G."/>
            <person name="Pati A."/>
            <person name="Chen A."/>
            <person name="Palaniappan K."/>
            <person name="Land M."/>
            <person name="Hauser L."/>
            <person name="Chang Y.J."/>
            <person name="Jeffries C.C."/>
            <person name="Meincke L."/>
            <person name="Sims D."/>
            <person name="Brettin T."/>
            <person name="Detter J.C."/>
            <person name="Han C."/>
            <person name="Chain P."/>
            <person name="Bristow J."/>
            <person name="Eisen J.A."/>
            <person name="Markowitz V."/>
            <person name="Hugenholtz P."/>
            <person name="Kyrpides N.C."/>
            <person name="Klenk H.P."/>
            <person name="Lucas S."/>
        </authorList>
    </citation>
    <scope>NUCLEOTIDE SEQUENCE [LARGE SCALE GENOMIC DNA]</scope>
    <source>
        <strain evidence="9">DSM 4028 / VKM B-1378 / X</strain>
    </source>
</reference>
<proteinExistence type="inferred from homology"/>
<keyword evidence="8" id="KW-0032">Aminotransferase</keyword>
<keyword evidence="9" id="KW-1185">Reference proteome</keyword>
<evidence type="ECO:0000256" key="5">
    <source>
        <dbReference type="ARBA" id="ARBA00023163"/>
    </source>
</evidence>